<evidence type="ECO:0000313" key="3">
    <source>
        <dbReference type="EMBL" id="KDN29146.1"/>
    </source>
</evidence>
<evidence type="ECO:0000256" key="1">
    <source>
        <dbReference type="SAM" id="Phobius"/>
    </source>
</evidence>
<organism evidence="3 4">
    <name type="scientific">Vibrio fortis</name>
    <dbReference type="NCBI Taxonomy" id="212667"/>
    <lineage>
        <taxon>Bacteria</taxon>
        <taxon>Pseudomonadati</taxon>
        <taxon>Pseudomonadota</taxon>
        <taxon>Gammaproteobacteria</taxon>
        <taxon>Vibrionales</taxon>
        <taxon>Vibrionaceae</taxon>
        <taxon>Vibrio</taxon>
    </lineage>
</organism>
<dbReference type="OrthoDB" id="319710at2"/>
<evidence type="ECO:0000259" key="2">
    <source>
        <dbReference type="SMART" id="SM00563"/>
    </source>
</evidence>
<feature type="transmembrane region" description="Helical" evidence="1">
    <location>
        <begin position="7"/>
        <end position="35"/>
    </location>
</feature>
<keyword evidence="1" id="KW-1133">Transmembrane helix</keyword>
<dbReference type="NCBIfam" id="NF010621">
    <property type="entry name" value="PRK14014.1"/>
    <property type="match status" value="1"/>
</dbReference>
<accession>A0A066UNZ5</accession>
<keyword evidence="4" id="KW-1185">Reference proteome</keyword>
<feature type="domain" description="Phospholipid/glycerol acyltransferase" evidence="2">
    <location>
        <begin position="85"/>
        <end position="227"/>
    </location>
</feature>
<dbReference type="SUPFAM" id="SSF69593">
    <property type="entry name" value="Glycerol-3-phosphate (1)-acyltransferase"/>
    <property type="match status" value="1"/>
</dbReference>
<dbReference type="CDD" id="cd07990">
    <property type="entry name" value="LPLAT_LCLAT1-like"/>
    <property type="match status" value="1"/>
</dbReference>
<keyword evidence="1" id="KW-0472">Membrane</keyword>
<dbReference type="PANTHER" id="PTHR10983:SF15">
    <property type="entry name" value="ACYLTRANSFERASE YIHG-RELATED"/>
    <property type="match status" value="1"/>
</dbReference>
<protein>
    <recommendedName>
        <fullName evidence="2">Phospholipid/glycerol acyltransferase domain-containing protein</fullName>
    </recommendedName>
</protein>
<dbReference type="GO" id="GO:0005886">
    <property type="term" value="C:plasma membrane"/>
    <property type="evidence" value="ECO:0007669"/>
    <property type="project" value="TreeGrafter"/>
</dbReference>
<dbReference type="PANTHER" id="PTHR10983">
    <property type="entry name" value="1-ACYLGLYCEROL-3-PHOSPHATE ACYLTRANSFERASE-RELATED"/>
    <property type="match status" value="1"/>
</dbReference>
<comment type="caution">
    <text evidence="3">The sequence shown here is derived from an EMBL/GenBank/DDBJ whole genome shotgun (WGS) entry which is preliminary data.</text>
</comment>
<dbReference type="SMART" id="SM00563">
    <property type="entry name" value="PlsC"/>
    <property type="match status" value="1"/>
</dbReference>
<proteinExistence type="predicted"/>
<reference evidence="3 4" key="1">
    <citation type="submission" date="2014-02" db="EMBL/GenBank/DDBJ databases">
        <title>Vibrio fortis Dalian14 Genome Sequencing.</title>
        <authorList>
            <person name="Wang Y."/>
            <person name="Song L."/>
            <person name="Liu G."/>
            <person name="Ding J."/>
        </authorList>
    </citation>
    <scope>NUCLEOTIDE SEQUENCE [LARGE SCALE GENOMIC DNA]</scope>
    <source>
        <strain evidence="3 4">Dalian14</strain>
    </source>
</reference>
<evidence type="ECO:0000313" key="4">
    <source>
        <dbReference type="Proteomes" id="UP000027219"/>
    </source>
</evidence>
<dbReference type="GO" id="GO:0016746">
    <property type="term" value="F:acyltransferase activity"/>
    <property type="evidence" value="ECO:0007669"/>
    <property type="project" value="InterPro"/>
</dbReference>
<name>A0A066UNZ5_9VIBR</name>
<dbReference type="RefSeq" id="WP_032550558.1">
    <property type="nucleotide sequence ID" value="NZ_JBEEAX010000004.1"/>
</dbReference>
<sequence>MLDNIRLVISVTLVTINTAVITVLISLLALIKLLIPVASVTKLSNRASDAVFWLWATVNLGILSSMNRIDWQIEGGEELSKEQWYLMMSNHRSWADIVVLASVMKDRMPMPKFFLKHDLLYVPFVGLACWGLDMPFMRRHSREFLLKNPERRNDDFNAIQKSCQKFQNNPTTVVNFVEGTRVNADKLATVKTPYQHLLKPKTGGVAFALSNMGHMLNGVVDVTLAYPENQESPFEDMLKGKMTKIVVRIKVHPMDENLDGNYFEDKVFKRRFHGWLNGTWEEKDQYLDGVYSSKQ</sequence>
<keyword evidence="1" id="KW-0812">Transmembrane</keyword>
<dbReference type="Pfam" id="PF01553">
    <property type="entry name" value="Acyltransferase"/>
    <property type="match status" value="1"/>
</dbReference>
<dbReference type="EMBL" id="JFFR01000012">
    <property type="protein sequence ID" value="KDN29146.1"/>
    <property type="molecule type" value="Genomic_DNA"/>
</dbReference>
<dbReference type="AlphaFoldDB" id="A0A066UNZ5"/>
<gene>
    <name evidence="3" type="ORF">VFDL14_18015</name>
</gene>
<dbReference type="Proteomes" id="UP000027219">
    <property type="component" value="Unassembled WGS sequence"/>
</dbReference>
<dbReference type="InterPro" id="IPR002123">
    <property type="entry name" value="Plipid/glycerol_acylTrfase"/>
</dbReference>
<dbReference type="STRING" id="212667.VFDL14_18015"/>